<keyword evidence="2" id="KW-0503">Monooxygenase</keyword>
<dbReference type="PANTHER" id="PTHR43539:SF78">
    <property type="entry name" value="FLAVIN-CONTAINING MONOOXYGENASE"/>
    <property type="match status" value="1"/>
</dbReference>
<dbReference type="EMBL" id="JBDXMX010000012">
    <property type="protein sequence ID" value="MEO9249220.1"/>
    <property type="molecule type" value="Genomic_DNA"/>
</dbReference>
<dbReference type="Proteomes" id="UP001484097">
    <property type="component" value="Unassembled WGS sequence"/>
</dbReference>
<dbReference type="GO" id="GO:0004497">
    <property type="term" value="F:monooxygenase activity"/>
    <property type="evidence" value="ECO:0007669"/>
    <property type="project" value="UniProtKB-KW"/>
</dbReference>
<name>A0ABV0IP10_9MICC</name>
<dbReference type="InterPro" id="IPR036188">
    <property type="entry name" value="FAD/NAD-bd_sf"/>
</dbReference>
<dbReference type="RefSeq" id="WP_347922027.1">
    <property type="nucleotide sequence ID" value="NZ_JBDXMX010000012.1"/>
</dbReference>
<reference evidence="2 3" key="1">
    <citation type="submission" date="2024-05" db="EMBL/GenBank/DDBJ databases">
        <authorList>
            <person name="Yi C."/>
        </authorList>
    </citation>
    <scope>NUCLEOTIDE SEQUENCE [LARGE SCALE GENOMIC DNA]</scope>
    <source>
        <strain evidence="2 3">XS13</strain>
    </source>
</reference>
<gene>
    <name evidence="2" type="ORF">ABDK96_16175</name>
</gene>
<keyword evidence="3" id="KW-1185">Reference proteome</keyword>
<evidence type="ECO:0000313" key="3">
    <source>
        <dbReference type="Proteomes" id="UP001484097"/>
    </source>
</evidence>
<dbReference type="Pfam" id="PF13738">
    <property type="entry name" value="Pyr_redox_3"/>
    <property type="match status" value="1"/>
</dbReference>
<dbReference type="PRINTS" id="PR00368">
    <property type="entry name" value="FADPNR"/>
</dbReference>
<organism evidence="2 3">
    <name type="scientific">Citricoccus nitrophenolicus</name>
    <dbReference type="NCBI Taxonomy" id="863575"/>
    <lineage>
        <taxon>Bacteria</taxon>
        <taxon>Bacillati</taxon>
        <taxon>Actinomycetota</taxon>
        <taxon>Actinomycetes</taxon>
        <taxon>Micrococcales</taxon>
        <taxon>Micrococcaceae</taxon>
        <taxon>Citricoccus</taxon>
    </lineage>
</organism>
<dbReference type="PANTHER" id="PTHR43539">
    <property type="entry name" value="FLAVIN-BINDING MONOOXYGENASE-LIKE PROTEIN (AFU_ORTHOLOGUE AFUA_4G09220)"/>
    <property type="match status" value="1"/>
</dbReference>
<sequence length="376" mass="39903">MTAGAVDVLVIGGGQAGLAAGFYLHRLARDAARGRGGPAPSYAILDANDQPGGAWQYYWDTLELFSPAAYSSLPGYRMPPWTGAGNPSAEHVVAYLRAYEDRYGLPVHRPVTVHAVEDHPEGGYRTRTDRGTWASTVVINATGSWRRPFIPRIAGTQEFTGTQLHTTGYRGREPFAGRRVVVVGGGNSGAQIAADLLPAASVTWVTRRPPRYLPDEVDGRALFALATDHVQAVGRGEPSPGGVGSLGDIVAVPPVRRARDAGRLKAQPMFSAFTPTSIRWDDGRTLEVDAVLWCTGFRPDLAHLRPLGLSMDGTVPATVGDPSTGSGDRPGLFFLGYGDWCGPASATLIGVGAPARATVAAATDHLTRALENSRRK</sequence>
<dbReference type="PRINTS" id="PR00469">
    <property type="entry name" value="PNDRDTASEII"/>
</dbReference>
<proteinExistence type="predicted"/>
<protein>
    <submittedName>
        <fullName evidence="2">ArsO family NAD(P)H-dependent flavin-containing monooxygenase</fullName>
    </submittedName>
</protein>
<comment type="caution">
    <text evidence="2">The sequence shown here is derived from an EMBL/GenBank/DDBJ whole genome shotgun (WGS) entry which is preliminary data.</text>
</comment>
<evidence type="ECO:0000256" key="1">
    <source>
        <dbReference type="ARBA" id="ARBA00023002"/>
    </source>
</evidence>
<keyword evidence="1" id="KW-0560">Oxidoreductase</keyword>
<dbReference type="InterPro" id="IPR050982">
    <property type="entry name" value="Auxin_biosynth/cation_transpt"/>
</dbReference>
<accession>A0ABV0IP10</accession>
<dbReference type="NCBIfam" id="NF040505">
    <property type="entry name" value="ArsO_flavin_mono"/>
    <property type="match status" value="1"/>
</dbReference>
<evidence type="ECO:0000313" key="2">
    <source>
        <dbReference type="EMBL" id="MEO9249220.1"/>
    </source>
</evidence>
<dbReference type="SUPFAM" id="SSF51905">
    <property type="entry name" value="FAD/NAD(P)-binding domain"/>
    <property type="match status" value="2"/>
</dbReference>
<dbReference type="Gene3D" id="3.50.50.60">
    <property type="entry name" value="FAD/NAD(P)-binding domain"/>
    <property type="match status" value="1"/>
</dbReference>